<dbReference type="AlphaFoldDB" id="A0A0C9SP98"/>
<dbReference type="InterPro" id="IPR043502">
    <property type="entry name" value="DNA/RNA_pol_sf"/>
</dbReference>
<reference evidence="3" key="2">
    <citation type="submission" date="2015-01" db="EMBL/GenBank/DDBJ databases">
        <title>Evolutionary Origins and Diversification of the Mycorrhizal Mutualists.</title>
        <authorList>
            <consortium name="DOE Joint Genome Institute"/>
            <consortium name="Mycorrhizal Genomics Consortium"/>
            <person name="Kohler A."/>
            <person name="Kuo A."/>
            <person name="Nagy L.G."/>
            <person name="Floudas D."/>
            <person name="Copeland A."/>
            <person name="Barry K.W."/>
            <person name="Cichocki N."/>
            <person name="Veneault-Fourrey C."/>
            <person name="LaButti K."/>
            <person name="Lindquist E.A."/>
            <person name="Lipzen A."/>
            <person name="Lundell T."/>
            <person name="Morin E."/>
            <person name="Murat C."/>
            <person name="Riley R."/>
            <person name="Ohm R."/>
            <person name="Sun H."/>
            <person name="Tunlid A."/>
            <person name="Henrissat B."/>
            <person name="Grigoriev I.V."/>
            <person name="Hibbett D.S."/>
            <person name="Martin F."/>
        </authorList>
    </citation>
    <scope>NUCLEOTIDE SEQUENCE [LARGE SCALE GENOMIC DNA]</scope>
    <source>
        <strain evidence="3">ATCC 200175</strain>
    </source>
</reference>
<dbReference type="SUPFAM" id="SSF56672">
    <property type="entry name" value="DNA/RNA polymerases"/>
    <property type="match status" value="1"/>
</dbReference>
<dbReference type="Pfam" id="PF17919">
    <property type="entry name" value="RT_RNaseH_2"/>
    <property type="match status" value="1"/>
</dbReference>
<accession>A0A0C9SP98</accession>
<feature type="domain" description="Reverse transcriptase/retrotransposon-derived protein RNase H-like" evidence="1">
    <location>
        <begin position="1"/>
        <end position="51"/>
    </location>
</feature>
<feature type="non-terminal residue" evidence="2">
    <location>
        <position position="1"/>
    </location>
</feature>
<dbReference type="InterPro" id="IPR041577">
    <property type="entry name" value="RT_RNaseH_2"/>
</dbReference>
<sequence>WCEEHTQAFIALKLALLSEPVLKGPKFDGTPFIVTSNGSKHGFGAILTQRFTTTFPSGKMVNRTH</sequence>
<dbReference type="EMBL" id="KN819554">
    <property type="protein sequence ID" value="KIJ08794.1"/>
    <property type="molecule type" value="Genomic_DNA"/>
</dbReference>
<organism evidence="2 3">
    <name type="scientific">Paxillus involutus ATCC 200175</name>
    <dbReference type="NCBI Taxonomy" id="664439"/>
    <lineage>
        <taxon>Eukaryota</taxon>
        <taxon>Fungi</taxon>
        <taxon>Dikarya</taxon>
        <taxon>Basidiomycota</taxon>
        <taxon>Agaricomycotina</taxon>
        <taxon>Agaricomycetes</taxon>
        <taxon>Agaricomycetidae</taxon>
        <taxon>Boletales</taxon>
        <taxon>Paxilineae</taxon>
        <taxon>Paxillaceae</taxon>
        <taxon>Paxillus</taxon>
    </lineage>
</organism>
<dbReference type="Proteomes" id="UP000053647">
    <property type="component" value="Unassembled WGS sequence"/>
</dbReference>
<protein>
    <recommendedName>
        <fullName evidence="1">Reverse transcriptase/retrotransposon-derived protein RNase H-like domain-containing protein</fullName>
    </recommendedName>
</protein>
<evidence type="ECO:0000259" key="1">
    <source>
        <dbReference type="Pfam" id="PF17919"/>
    </source>
</evidence>
<feature type="non-terminal residue" evidence="2">
    <location>
        <position position="65"/>
    </location>
</feature>
<name>A0A0C9SP98_PAXIN</name>
<dbReference type="OrthoDB" id="2662456at2759"/>
<dbReference type="HOGENOM" id="CLU_178721_0_0_1"/>
<reference evidence="2 3" key="1">
    <citation type="submission" date="2014-06" db="EMBL/GenBank/DDBJ databases">
        <authorList>
            <consortium name="DOE Joint Genome Institute"/>
            <person name="Kuo A."/>
            <person name="Kohler A."/>
            <person name="Nagy L.G."/>
            <person name="Floudas D."/>
            <person name="Copeland A."/>
            <person name="Barry K.W."/>
            <person name="Cichocki N."/>
            <person name="Veneault-Fourrey C."/>
            <person name="LaButti K."/>
            <person name="Lindquist E.A."/>
            <person name="Lipzen A."/>
            <person name="Lundell T."/>
            <person name="Morin E."/>
            <person name="Murat C."/>
            <person name="Sun H."/>
            <person name="Tunlid A."/>
            <person name="Henrissat B."/>
            <person name="Grigoriev I.V."/>
            <person name="Hibbett D.S."/>
            <person name="Martin F."/>
            <person name="Nordberg H.P."/>
            <person name="Cantor M.N."/>
            <person name="Hua S.X."/>
        </authorList>
    </citation>
    <scope>NUCLEOTIDE SEQUENCE [LARGE SCALE GENOMIC DNA]</scope>
    <source>
        <strain evidence="2 3">ATCC 200175</strain>
    </source>
</reference>
<evidence type="ECO:0000313" key="2">
    <source>
        <dbReference type="EMBL" id="KIJ08794.1"/>
    </source>
</evidence>
<evidence type="ECO:0000313" key="3">
    <source>
        <dbReference type="Proteomes" id="UP000053647"/>
    </source>
</evidence>
<proteinExistence type="predicted"/>
<gene>
    <name evidence="2" type="ORF">PAXINDRAFT_59090</name>
</gene>
<keyword evidence="3" id="KW-1185">Reference proteome</keyword>